<dbReference type="RefSeq" id="XP_022096659.1">
    <property type="nucleotide sequence ID" value="XM_022240967.1"/>
</dbReference>
<accession>A0A8B7YTN3</accession>
<evidence type="ECO:0000313" key="11">
    <source>
        <dbReference type="RefSeq" id="XP_022096656.1"/>
    </source>
</evidence>
<dbReference type="GO" id="GO:0005776">
    <property type="term" value="C:autophagosome"/>
    <property type="evidence" value="ECO:0007669"/>
    <property type="project" value="UniProtKB-SubCell"/>
</dbReference>
<dbReference type="Gene3D" id="1.10.1540.10">
    <property type="entry name" value="BEACH domain"/>
    <property type="match status" value="1"/>
</dbReference>
<evidence type="ECO:0000313" key="8">
    <source>
        <dbReference type="RefSeq" id="XP_022096652.1"/>
    </source>
</evidence>
<dbReference type="PROSITE" id="PS50197">
    <property type="entry name" value="BEACH"/>
    <property type="match status" value="1"/>
</dbReference>
<evidence type="ECO:0000313" key="13">
    <source>
        <dbReference type="RefSeq" id="XP_022096658.1"/>
    </source>
</evidence>
<feature type="compositionally biased region" description="Polar residues" evidence="5">
    <location>
        <begin position="1160"/>
        <end position="1169"/>
    </location>
</feature>
<feature type="compositionally biased region" description="Polar residues" evidence="5">
    <location>
        <begin position="1132"/>
        <end position="1149"/>
    </location>
</feature>
<evidence type="ECO:0000256" key="4">
    <source>
        <dbReference type="PROSITE-ProRule" id="PRU00221"/>
    </source>
</evidence>
<dbReference type="PROSITE" id="PS50082">
    <property type="entry name" value="WD_REPEATS_2"/>
    <property type="match status" value="2"/>
</dbReference>
<dbReference type="RefSeq" id="XP_022096657.1">
    <property type="nucleotide sequence ID" value="XM_022240965.1"/>
</dbReference>
<proteinExistence type="predicted"/>
<feature type="compositionally biased region" description="Acidic residues" evidence="5">
    <location>
        <begin position="1116"/>
        <end position="1128"/>
    </location>
</feature>
<gene>
    <name evidence="8 9 10 11 12 13 14 15" type="primary">LOC110982515</name>
</gene>
<feature type="repeat" description="WD" evidence="4">
    <location>
        <begin position="1779"/>
        <end position="1814"/>
    </location>
</feature>
<name>A0A8B7YTN3_ACAPL</name>
<feature type="repeat" description="WD" evidence="4">
    <location>
        <begin position="1828"/>
        <end position="1858"/>
    </location>
</feature>
<dbReference type="RefSeq" id="XP_022096654.1">
    <property type="nucleotide sequence ID" value="XM_022240962.1"/>
</dbReference>
<dbReference type="RefSeq" id="XP_022096658.1">
    <property type="nucleotide sequence ID" value="XM_022240966.1"/>
</dbReference>
<dbReference type="InterPro" id="IPR000409">
    <property type="entry name" value="BEACH_dom"/>
</dbReference>
<protein>
    <submittedName>
        <fullName evidence="8 9">WD repeat-containing protein 81-like isoform X1</fullName>
    </submittedName>
</protein>
<dbReference type="RefSeq" id="XP_022096652.1">
    <property type="nucleotide sequence ID" value="XM_022240960.1"/>
</dbReference>
<dbReference type="PANTHER" id="PTHR44662">
    <property type="entry name" value="WD REPEAT-CONTAINING PROTEIN 81"/>
    <property type="match status" value="1"/>
</dbReference>
<dbReference type="GeneID" id="110982515"/>
<feature type="compositionally biased region" description="Polar residues" evidence="5">
    <location>
        <begin position="1195"/>
        <end position="1222"/>
    </location>
</feature>
<dbReference type="GO" id="GO:0005739">
    <property type="term" value="C:mitochondrion"/>
    <property type="evidence" value="ECO:0007669"/>
    <property type="project" value="TreeGrafter"/>
</dbReference>
<keyword evidence="3" id="KW-0677">Repeat</keyword>
<evidence type="ECO:0000313" key="7">
    <source>
        <dbReference type="Proteomes" id="UP000694845"/>
    </source>
</evidence>
<feature type="compositionally biased region" description="Low complexity" evidence="5">
    <location>
        <begin position="1710"/>
        <end position="1722"/>
    </location>
</feature>
<dbReference type="SUPFAM" id="SSF56112">
    <property type="entry name" value="Protein kinase-like (PK-like)"/>
    <property type="match status" value="1"/>
</dbReference>
<dbReference type="PROSITE" id="PS50294">
    <property type="entry name" value="WD_REPEATS_REGION"/>
    <property type="match status" value="1"/>
</dbReference>
<dbReference type="InterPro" id="IPR011009">
    <property type="entry name" value="Kinase-like_dom_sf"/>
</dbReference>
<reference evidence="8 9" key="1">
    <citation type="submission" date="2025-04" db="UniProtKB">
        <authorList>
            <consortium name="RefSeq"/>
        </authorList>
    </citation>
    <scope>IDENTIFICATION</scope>
</reference>
<keyword evidence="7" id="KW-1185">Reference proteome</keyword>
<dbReference type="InterPro" id="IPR001680">
    <property type="entry name" value="WD40_rpt"/>
</dbReference>
<sequence length="2073" mass="230130">MPKINMATQPTSNLSTILDELKLKPSQVQEVSGNIVAVVHNDWLNYLFKHGVVPSAKEVSLPQSCWEKLPPSPAYEKVGSPWRKVEIEVIPKPKSGKIVVPKIHPKWLMKGDLGFAAFMQCLAKQNYLSQWEQSYQKFAKLHMANENDGTSLQATGVELEEALTTLFGCPIFQNGQPDGSLEKDKTVHVPLPTTQQQQFPNMVNVLCVVKTLEAFYIVRSHVEHTVLDCLTFSPAMLGNSHAKPLFVIYQICKVFDYCHQHGIACGEVTLQDFAMDKNLWVQLRGPKWKGLVQECCDVQAAVEQSRQSKKIETCNGSTFGKERSTELVTCDDQYTINALPEIVLRWVKSEVSNFDYLMILNSLAGRDLSNPNHHPVLPWVMDFTRPDAGFRDFSKSKYRLTKGDHQLDFMYESSLNPSTSPTNAPIQIPHHISDVLSEITYYVYTARRTPKSVLCAHVRSTWVPNEYPSSMQRLQEWSPDECIPEFFTDPQIFKSIHDDLPDLELPSWCLGPEDFIAKHRAVLESDYVSERLHRWIDLTFGYKLSGSAAVRAKNVCLHLVDQHTHPSNHGAVQLFNFPHPRRFTPSPYLSPSPPVIPCKQPRVEGVTSRGTDVEKVEVDPTAVFNQMRIIPDASTGVVATDATCTSETSSAVSQIDAVGPGAVTDFSGTSSAVEVAADVNLEVSLSTIETISVISGGGSGTSKISVPDPPSQVPLVQPVTGQTADDTSLLKNPIKKLPFFRSKVDTLIEGKTSVPRPEQMSICLPDDYDPLASLNQLESLYSFSSKALQGLPSERNEHISTDPSTQLLGRDMHVLGCLIVEIFLAPKLRMQHHHQSLTERCQVLRRVLETEWLDLPRAVRQVTRLLLELDIKSYAGDFVYRQPLMGLPAPTANMLLQPAAEVISFPGYMPKLYKMLSSFPTRAGSPSSMATKVDQKKQSIAKIHHVSRFLPKIMRQLTVEGRDLLFPHILELFSSPDTTLYACLLLLDRVARFIGPKQATNKLLTCLTQLYDSEFNSPNFMLLFHKSYLAHLVVWLGLGSFIFHIVGYVVDAVTGLKECPEFGTAVDDPISIITEDKKNGPASLNEEGLDLINLEDEVDLPGGDEVEIPANQPPDDISENTSSDEDVPDIYQLTSSRKNSESTDTSSIEQMVPMEDTQKNNEGSNAQEQLKTEDATEDQKDAAEMSLTHGISDEALQQNVTDSESREQTNTCTDIAASSLTKSEGDKELETESNQPLPRQDSGGYVSQDIAEMEPRVGTDTETTTEAGEDPMHEYLMSSLTKGRMTSLGNLSPGSRLVDVASDSVTWLARRLGPALTATHLTRRLLKALKRCYMGGHLLGYCELDSDSDSSDDEYGVYIEQRTVVGDSNAKAVLGCLTDVALLYGDAFIFKQYLTHIQETVCSVRHKVNLKAEAGLVACVSLLRHLLQYLTDTQLMDRLTFIFRKILQPLVNVVQSCQLSFPSGGQARAVICYKLVDVMTSIGLRIGREMAREHMTSTLQHFFVCFELVHGDGQQETKRPKDYERQHSHQFSRSTDSEDMYCEIKVDSQTNQYKIGTPTKLEYLRGEAARSPPALSSRVSDNTDTLEDVHIHSIDPEIMNELREAFSPEMANTAYIPLCRLTGSIHMERILYNHELIWKLSSQHEKMLATQRAAATFNTAGQSETEDIEQSQTSWFVDIGALDQNDDPLHVSSGLNAQVVGNRIDIAKYSSDSDSGGEETSSNAVRPTIPLRSKRQNPSFKMGKSKRQLKGGWLSYWENYCENSPNSMLTFNQIKLQTFVGHSGGIKALYVMDNENSFMSASKDKTVKVWSLRNQGDGSSKSVCRYTYSKHRKSVFAVTFLESQRLVASCDGSIHLWDPVTCDLVHCYDLTKFVPNILVRMPPPSPVLVVATAESNVRLIDTRSSVVQQEIKVASGTLGLIRCLAINPGSNTLGVGLSSGVLSMVDMSSGLLLGGWRAHDGEIMQIKACSGNQFLTSSVDHSMALWREDGTKVCTFRGTTEPVHCVCICNGQIVSATTSNRIGLHTSLDQQASFSSHRVRSDLLKGMITTLDVMPLTQLFLLGSDNGTINLLA</sequence>
<evidence type="ECO:0000313" key="9">
    <source>
        <dbReference type="RefSeq" id="XP_022096654.1"/>
    </source>
</evidence>
<dbReference type="FunFam" id="1.10.1540.10:FF:000003">
    <property type="entry name" value="WD repeat-containing protein 81 isoform X1"/>
    <property type="match status" value="1"/>
</dbReference>
<dbReference type="InterPro" id="IPR015943">
    <property type="entry name" value="WD40/YVTN_repeat-like_dom_sf"/>
</dbReference>
<dbReference type="SMART" id="SM00320">
    <property type="entry name" value="WD40"/>
    <property type="match status" value="6"/>
</dbReference>
<dbReference type="Gene3D" id="2.130.10.10">
    <property type="entry name" value="YVTN repeat-like/Quinoprotein amine dehydrogenase"/>
    <property type="match status" value="2"/>
</dbReference>
<dbReference type="OrthoDB" id="29306at2759"/>
<dbReference type="InterPro" id="IPR036372">
    <property type="entry name" value="BEACH_dom_sf"/>
</dbReference>
<evidence type="ECO:0000313" key="10">
    <source>
        <dbReference type="RefSeq" id="XP_022096655.1"/>
    </source>
</evidence>
<comment type="subcellular location">
    <subcellularLocation>
        <location evidence="1">Cytoplasmic vesicle</location>
        <location evidence="1">Autophagosome</location>
    </subcellularLocation>
</comment>
<dbReference type="GO" id="GO:0035014">
    <property type="term" value="F:phosphatidylinositol 3-kinase regulator activity"/>
    <property type="evidence" value="ECO:0007669"/>
    <property type="project" value="TreeGrafter"/>
</dbReference>
<dbReference type="KEGG" id="aplc:110982515"/>
<dbReference type="PANTHER" id="PTHR44662:SF1">
    <property type="entry name" value="WD REPEAT-CONTAINING PROTEIN 81"/>
    <property type="match status" value="1"/>
</dbReference>
<evidence type="ECO:0000313" key="12">
    <source>
        <dbReference type="RefSeq" id="XP_022096657.1"/>
    </source>
</evidence>
<evidence type="ECO:0000256" key="3">
    <source>
        <dbReference type="ARBA" id="ARBA00022737"/>
    </source>
</evidence>
<dbReference type="InterPro" id="IPR036322">
    <property type="entry name" value="WD40_repeat_dom_sf"/>
</dbReference>
<dbReference type="RefSeq" id="XP_022096656.1">
    <property type="nucleotide sequence ID" value="XM_022240964.1"/>
</dbReference>
<dbReference type="SMART" id="SM01026">
    <property type="entry name" value="Beach"/>
    <property type="match status" value="1"/>
</dbReference>
<dbReference type="RefSeq" id="XP_022096655.1">
    <property type="nucleotide sequence ID" value="XM_022240963.1"/>
</dbReference>
<organism evidence="7 9">
    <name type="scientific">Acanthaster planci</name>
    <name type="common">Crown-of-thorns starfish</name>
    <dbReference type="NCBI Taxonomy" id="133434"/>
    <lineage>
        <taxon>Eukaryota</taxon>
        <taxon>Metazoa</taxon>
        <taxon>Echinodermata</taxon>
        <taxon>Eleutherozoa</taxon>
        <taxon>Asterozoa</taxon>
        <taxon>Asteroidea</taxon>
        <taxon>Valvatacea</taxon>
        <taxon>Valvatida</taxon>
        <taxon>Acanthasteridae</taxon>
        <taxon>Acanthaster</taxon>
    </lineage>
</organism>
<feature type="compositionally biased region" description="Basic and acidic residues" evidence="5">
    <location>
        <begin position="1170"/>
        <end position="1183"/>
    </location>
</feature>
<dbReference type="Pfam" id="PF00400">
    <property type="entry name" value="WD40"/>
    <property type="match status" value="2"/>
</dbReference>
<dbReference type="Pfam" id="PF02138">
    <property type="entry name" value="Beach"/>
    <property type="match status" value="1"/>
</dbReference>
<evidence type="ECO:0000256" key="5">
    <source>
        <dbReference type="SAM" id="MobiDB-lite"/>
    </source>
</evidence>
<dbReference type="Proteomes" id="UP000694845">
    <property type="component" value="Unplaced"/>
</dbReference>
<dbReference type="SUPFAM" id="SSF81837">
    <property type="entry name" value="BEACH domain"/>
    <property type="match status" value="1"/>
</dbReference>
<keyword evidence="2 4" id="KW-0853">WD repeat</keyword>
<evidence type="ECO:0000313" key="14">
    <source>
        <dbReference type="RefSeq" id="XP_022096659.1"/>
    </source>
</evidence>
<evidence type="ECO:0000256" key="1">
    <source>
        <dbReference type="ARBA" id="ARBA00004419"/>
    </source>
</evidence>
<feature type="domain" description="BEACH" evidence="6">
    <location>
        <begin position="331"/>
        <end position="605"/>
    </location>
</feature>
<dbReference type="InterPro" id="IPR052651">
    <property type="entry name" value="WDR81"/>
</dbReference>
<evidence type="ECO:0000256" key="2">
    <source>
        <dbReference type="ARBA" id="ARBA00022574"/>
    </source>
</evidence>
<feature type="region of interest" description="Disordered" evidence="5">
    <location>
        <begin position="1100"/>
        <end position="1272"/>
    </location>
</feature>
<evidence type="ECO:0000313" key="15">
    <source>
        <dbReference type="RefSeq" id="XP_022096660.1"/>
    </source>
</evidence>
<dbReference type="CDD" id="cd06071">
    <property type="entry name" value="Beach"/>
    <property type="match status" value="1"/>
</dbReference>
<dbReference type="GO" id="GO:0035973">
    <property type="term" value="P:aggrephagy"/>
    <property type="evidence" value="ECO:0007669"/>
    <property type="project" value="TreeGrafter"/>
</dbReference>
<dbReference type="RefSeq" id="XP_022096660.1">
    <property type="nucleotide sequence ID" value="XM_022240968.1"/>
</dbReference>
<dbReference type="SUPFAM" id="SSF50978">
    <property type="entry name" value="WD40 repeat-like"/>
    <property type="match status" value="1"/>
</dbReference>
<evidence type="ECO:0000259" key="6">
    <source>
        <dbReference type="PROSITE" id="PS50197"/>
    </source>
</evidence>
<feature type="region of interest" description="Disordered" evidence="5">
    <location>
        <begin position="1710"/>
        <end position="1743"/>
    </location>
</feature>
<dbReference type="CTD" id="124997"/>